<dbReference type="InterPro" id="IPR011856">
    <property type="entry name" value="tRNA_endonuc-like_dom_sf"/>
</dbReference>
<evidence type="ECO:0000313" key="2">
    <source>
        <dbReference type="Proteomes" id="UP000001901"/>
    </source>
</evidence>
<dbReference type="GeneID" id="8740210"/>
<dbReference type="AlphaFoldDB" id="D2REM2"/>
<keyword evidence="2" id="KW-1185">Reference proteome</keyword>
<reference evidence="1 2" key="1">
    <citation type="journal article" date="2010" name="Stand. Genomic Sci.">
        <title>Complete genome sequence of Archaeoglobus profundus type strain (AV18).</title>
        <authorList>
            <person name="von Jan M."/>
            <person name="Lapidus A."/>
            <person name="Del Rio T.G."/>
            <person name="Copeland A."/>
            <person name="Tice H."/>
            <person name="Cheng J.F."/>
            <person name="Lucas S."/>
            <person name="Chen F."/>
            <person name="Nolan M."/>
            <person name="Goodwin L."/>
            <person name="Han C."/>
            <person name="Pitluck S."/>
            <person name="Liolios K."/>
            <person name="Ivanova N."/>
            <person name="Mavromatis K."/>
            <person name="Ovchinnikova G."/>
            <person name="Chertkov O."/>
            <person name="Pati A."/>
            <person name="Chen A."/>
            <person name="Palaniappan K."/>
            <person name="Land M."/>
            <person name="Hauser L."/>
            <person name="Chang Y.J."/>
            <person name="Jeffries C.D."/>
            <person name="Saunders E."/>
            <person name="Brettin T."/>
            <person name="Detter J.C."/>
            <person name="Chain P."/>
            <person name="Eichinger K."/>
            <person name="Huber H."/>
            <person name="Spring S."/>
            <person name="Rohde M."/>
            <person name="Goker M."/>
            <person name="Wirth R."/>
            <person name="Woyke T."/>
            <person name="Bristow J."/>
            <person name="Eisen J.A."/>
            <person name="Markowitz V."/>
            <person name="Hugenholtz P."/>
            <person name="Kyrpides N.C."/>
            <person name="Klenk H.P."/>
        </authorList>
    </citation>
    <scope>NUCLEOTIDE SEQUENCE [LARGE SCALE GENOMIC DNA]</scope>
    <source>
        <strain evidence="2">DSM 5631 / JCM 9629 / NBRC 100127 / Av18</strain>
    </source>
</reference>
<dbReference type="STRING" id="572546.Arcpr_1520"/>
<dbReference type="OrthoDB" id="381605at2157"/>
<gene>
    <name evidence="1" type="ordered locus">Arcpr_1520</name>
</gene>
<sequence length="185" mass="21704">MIEIPPHVQLYEKAIRYAFITVFDSYEKGFKPRFGGGIIQHFVGKIGELAFEAFCHENGVKILHSPFRQDYRKLNGKDDFVILVSGEPILVEVKTQRVRRVDNVQEVYYNTDQYLSKKDYNYCVVFVAVNKTLTRIVLLGWIPAEEIKNYHVKSLRFSTAYAIPVKDLLNFNFLFNSKNVRRWSR</sequence>
<dbReference type="PaxDb" id="572546-Arcpr_1520"/>
<evidence type="ECO:0008006" key="3">
    <source>
        <dbReference type="Google" id="ProtNLM"/>
    </source>
</evidence>
<dbReference type="Gene3D" id="3.40.1350.10">
    <property type="match status" value="1"/>
</dbReference>
<dbReference type="KEGG" id="apo:Arcpr_1520"/>
<proteinExistence type="predicted"/>
<dbReference type="EMBL" id="CP001857">
    <property type="protein sequence ID" value="ADB58566.1"/>
    <property type="molecule type" value="Genomic_DNA"/>
</dbReference>
<dbReference type="HOGENOM" id="CLU_1458135_0_0_2"/>
<dbReference type="Proteomes" id="UP000001901">
    <property type="component" value="Chromosome"/>
</dbReference>
<accession>D2REM2</accession>
<organism evidence="1 2">
    <name type="scientific">Archaeoglobus profundus (strain DSM 5631 / JCM 9629 / NBRC 100127 / Av18)</name>
    <dbReference type="NCBI Taxonomy" id="572546"/>
    <lineage>
        <taxon>Archaea</taxon>
        <taxon>Methanobacteriati</taxon>
        <taxon>Methanobacteriota</taxon>
        <taxon>Archaeoglobi</taxon>
        <taxon>Archaeoglobales</taxon>
        <taxon>Archaeoglobaceae</taxon>
        <taxon>Archaeoglobus</taxon>
    </lineage>
</organism>
<protein>
    <recommendedName>
        <fullName evidence="3">PD(D/E)XK endonuclease domain-containing protein</fullName>
    </recommendedName>
</protein>
<dbReference type="GO" id="GO:0003676">
    <property type="term" value="F:nucleic acid binding"/>
    <property type="evidence" value="ECO:0007669"/>
    <property type="project" value="InterPro"/>
</dbReference>
<dbReference type="RefSeq" id="WP_012940902.1">
    <property type="nucleotide sequence ID" value="NC_013741.1"/>
</dbReference>
<name>D2REM2_ARCPA</name>
<evidence type="ECO:0000313" key="1">
    <source>
        <dbReference type="EMBL" id="ADB58566.1"/>
    </source>
</evidence>